<feature type="compositionally biased region" description="Polar residues" evidence="8">
    <location>
        <begin position="89"/>
        <end position="112"/>
    </location>
</feature>
<comment type="caution">
    <text evidence="10">The sequence shown here is derived from an EMBL/GenBank/DDBJ whole genome shotgun (WGS) entry which is preliminary data.</text>
</comment>
<keyword evidence="11" id="KW-1185">Reference proteome</keyword>
<evidence type="ECO:0000256" key="6">
    <source>
        <dbReference type="ARBA" id="ARBA00035661"/>
    </source>
</evidence>
<keyword evidence="4" id="KW-0966">Cell projection</keyword>
<feature type="domain" description="Ciliary microtubule inner protein 2A-C-like" evidence="9">
    <location>
        <begin position="163"/>
        <end position="188"/>
    </location>
</feature>
<evidence type="ECO:0000313" key="11">
    <source>
        <dbReference type="Proteomes" id="UP001642483"/>
    </source>
</evidence>
<gene>
    <name evidence="10" type="ORF">CVLEPA_LOCUS16634</name>
</gene>
<feature type="region of interest" description="Disordered" evidence="8">
    <location>
        <begin position="1"/>
        <end position="23"/>
    </location>
</feature>
<evidence type="ECO:0000256" key="7">
    <source>
        <dbReference type="ARBA" id="ARBA00041163"/>
    </source>
</evidence>
<dbReference type="InterPro" id="IPR018902">
    <property type="entry name" value="CMI2A-C-like_dom"/>
</dbReference>
<comment type="function">
    <text evidence="5">Microtubule inner protein (MIP) part of the dynein-decorated doublet microtubules (DMTs) in cilia axoneme, which is required for motile cilia beating.</text>
</comment>
<proteinExistence type="inferred from homology"/>
<protein>
    <recommendedName>
        <fullName evidence="7">Ciliary microtubule inner protein 2B</fullName>
    </recommendedName>
</protein>
<comment type="subcellular location">
    <subcellularLocation>
        <location evidence="1">Cytoplasm</location>
        <location evidence="1">Cytoskeleton</location>
        <location evidence="1">Cilium axoneme</location>
    </subcellularLocation>
</comment>
<dbReference type="Pfam" id="PF10629">
    <property type="entry name" value="CMI2B-like"/>
    <property type="match status" value="1"/>
</dbReference>
<evidence type="ECO:0000313" key="10">
    <source>
        <dbReference type="EMBL" id="CAK8685508.1"/>
    </source>
</evidence>
<dbReference type="PANTHER" id="PTHR22146:SF8">
    <property type="entry name" value="PROTEIN FAM166B"/>
    <property type="match status" value="1"/>
</dbReference>
<sequence>MSPRSFTPEENRSVVSPLRDNERPVWSRNGTLVRRPPIRHYIPKHPFYYSSKELFDSHNKTGATFEEYTNKYVSGTKGGNVRRAFSAPVNRSNSTSAKAPNETNEGNEIPHVSNNAKHISSRPEATAWLSTPVPGIRTIERYDLYRRAALDQKNSKVYHIHSGLLPKYMGYVPGLKFRYGSTFGMLTFNAKEVGVGRSSTWGGAVSLF</sequence>
<evidence type="ECO:0000256" key="2">
    <source>
        <dbReference type="ARBA" id="ARBA00022490"/>
    </source>
</evidence>
<dbReference type="PANTHER" id="PTHR22146">
    <property type="entry name" value="CAT EYE SYNDROME CRITICAL REGION PROTEIN 6"/>
    <property type="match status" value="1"/>
</dbReference>
<evidence type="ECO:0000256" key="3">
    <source>
        <dbReference type="ARBA" id="ARBA00023212"/>
    </source>
</evidence>
<evidence type="ECO:0000256" key="1">
    <source>
        <dbReference type="ARBA" id="ARBA00004430"/>
    </source>
</evidence>
<keyword evidence="2" id="KW-0963">Cytoplasm</keyword>
<comment type="similarity">
    <text evidence="6">Belongs to the CIMIP2 family.</text>
</comment>
<feature type="region of interest" description="Disordered" evidence="8">
    <location>
        <begin position="88"/>
        <end position="112"/>
    </location>
</feature>
<evidence type="ECO:0000256" key="8">
    <source>
        <dbReference type="SAM" id="MobiDB-lite"/>
    </source>
</evidence>
<evidence type="ECO:0000256" key="4">
    <source>
        <dbReference type="ARBA" id="ARBA00023273"/>
    </source>
</evidence>
<organism evidence="10 11">
    <name type="scientific">Clavelina lepadiformis</name>
    <name type="common">Light-bulb sea squirt</name>
    <name type="synonym">Ascidia lepadiformis</name>
    <dbReference type="NCBI Taxonomy" id="159417"/>
    <lineage>
        <taxon>Eukaryota</taxon>
        <taxon>Metazoa</taxon>
        <taxon>Chordata</taxon>
        <taxon>Tunicata</taxon>
        <taxon>Ascidiacea</taxon>
        <taxon>Aplousobranchia</taxon>
        <taxon>Clavelinidae</taxon>
        <taxon>Clavelina</taxon>
    </lineage>
</organism>
<evidence type="ECO:0000256" key="5">
    <source>
        <dbReference type="ARBA" id="ARBA00035003"/>
    </source>
</evidence>
<name>A0ABP0G0Z1_CLALP</name>
<evidence type="ECO:0000259" key="9">
    <source>
        <dbReference type="Pfam" id="PF10629"/>
    </source>
</evidence>
<reference evidence="10 11" key="1">
    <citation type="submission" date="2024-02" db="EMBL/GenBank/DDBJ databases">
        <authorList>
            <person name="Daric V."/>
            <person name="Darras S."/>
        </authorList>
    </citation>
    <scope>NUCLEOTIDE SEQUENCE [LARGE SCALE GENOMIC DNA]</scope>
</reference>
<dbReference type="Proteomes" id="UP001642483">
    <property type="component" value="Unassembled WGS sequence"/>
</dbReference>
<accession>A0ABP0G0Z1</accession>
<keyword evidence="3" id="KW-0206">Cytoskeleton</keyword>
<dbReference type="EMBL" id="CAWYQH010000100">
    <property type="protein sequence ID" value="CAK8685508.1"/>
    <property type="molecule type" value="Genomic_DNA"/>
</dbReference>